<dbReference type="AlphaFoldDB" id="A0A9Q6SC80"/>
<proteinExistence type="predicted"/>
<feature type="domain" description="HTH tetR-type" evidence="5">
    <location>
        <begin position="44"/>
        <end position="104"/>
    </location>
</feature>
<dbReference type="Pfam" id="PF00440">
    <property type="entry name" value="TetR_N"/>
    <property type="match status" value="1"/>
</dbReference>
<dbReference type="Pfam" id="PF14246">
    <property type="entry name" value="TetR_C_7"/>
    <property type="match status" value="1"/>
</dbReference>
<dbReference type="Gene3D" id="1.10.10.60">
    <property type="entry name" value="Homeodomain-like"/>
    <property type="match status" value="1"/>
</dbReference>
<keyword evidence="1" id="KW-0805">Transcription regulation</keyword>
<geneLocation type="plasmid" evidence="7"/>
<dbReference type="PANTHER" id="PTHR30055:SF146">
    <property type="entry name" value="HTH-TYPE TRANSCRIPTIONAL DUAL REGULATOR CECR"/>
    <property type="match status" value="1"/>
</dbReference>
<dbReference type="SUPFAM" id="SSF48498">
    <property type="entry name" value="Tetracyclin repressor-like, C-terminal domain"/>
    <property type="match status" value="1"/>
</dbReference>
<feature type="DNA-binding region" description="H-T-H motif" evidence="4">
    <location>
        <begin position="67"/>
        <end position="86"/>
    </location>
</feature>
<dbReference type="EMBL" id="CP015960">
    <property type="protein sequence ID" value="QLB68173.1"/>
    <property type="molecule type" value="Genomic_DNA"/>
</dbReference>
<dbReference type="PANTHER" id="PTHR30055">
    <property type="entry name" value="HTH-TYPE TRANSCRIPTIONAL REGULATOR RUTR"/>
    <property type="match status" value="1"/>
</dbReference>
<keyword evidence="3" id="KW-0804">Transcription</keyword>
<dbReference type="InterPro" id="IPR036271">
    <property type="entry name" value="Tet_transcr_reg_TetR-rel_C_sf"/>
</dbReference>
<dbReference type="InterPro" id="IPR001647">
    <property type="entry name" value="HTH_TetR"/>
</dbReference>
<dbReference type="FunFam" id="1.10.10.60:FF:000141">
    <property type="entry name" value="TetR family transcriptional regulator"/>
    <property type="match status" value="1"/>
</dbReference>
<dbReference type="SUPFAM" id="SSF46689">
    <property type="entry name" value="Homeodomain-like"/>
    <property type="match status" value="1"/>
</dbReference>
<keyword evidence="2 4" id="KW-0238">DNA-binding</keyword>
<evidence type="ECO:0000256" key="4">
    <source>
        <dbReference type="PROSITE-ProRule" id="PRU00335"/>
    </source>
</evidence>
<reference evidence="6 7" key="1">
    <citation type="journal article" date="2014" name="Genome Announc.">
        <title>Draft Genome Sequence of the Haloacid-Degrading Burkholderia caribensis Strain MBA4.</title>
        <authorList>
            <person name="Pan Y."/>
            <person name="Kong K.F."/>
            <person name="Tsang J.S."/>
        </authorList>
    </citation>
    <scope>NUCLEOTIDE SEQUENCE [LARGE SCALE GENOMIC DNA]</scope>
    <source>
        <strain evidence="6 7">852011</strain>
    </source>
</reference>
<dbReference type="GO" id="GO:0000976">
    <property type="term" value="F:transcription cis-regulatory region binding"/>
    <property type="evidence" value="ECO:0007669"/>
    <property type="project" value="TreeGrafter"/>
</dbReference>
<evidence type="ECO:0000256" key="2">
    <source>
        <dbReference type="ARBA" id="ARBA00023125"/>
    </source>
</evidence>
<organism evidence="6 7">
    <name type="scientific">Paraburkholderia caribensis</name>
    <dbReference type="NCBI Taxonomy" id="75105"/>
    <lineage>
        <taxon>Bacteria</taxon>
        <taxon>Pseudomonadati</taxon>
        <taxon>Pseudomonadota</taxon>
        <taxon>Betaproteobacteria</taxon>
        <taxon>Burkholderiales</taxon>
        <taxon>Burkholderiaceae</taxon>
        <taxon>Paraburkholderia</taxon>
    </lineage>
</organism>
<accession>A0A9Q6SC80</accession>
<dbReference type="InterPro" id="IPR009057">
    <property type="entry name" value="Homeodomain-like_sf"/>
</dbReference>
<evidence type="ECO:0000256" key="3">
    <source>
        <dbReference type="ARBA" id="ARBA00023163"/>
    </source>
</evidence>
<evidence type="ECO:0000313" key="6">
    <source>
        <dbReference type="EMBL" id="QLB68173.1"/>
    </source>
</evidence>
<dbReference type="GO" id="GO:0003700">
    <property type="term" value="F:DNA-binding transcription factor activity"/>
    <property type="evidence" value="ECO:0007669"/>
    <property type="project" value="TreeGrafter"/>
</dbReference>
<name>A0A9Q6SC80_9BURK</name>
<keyword evidence="6" id="KW-0614">Plasmid</keyword>
<dbReference type="PROSITE" id="PS50977">
    <property type="entry name" value="HTH_TETR_2"/>
    <property type="match status" value="1"/>
</dbReference>
<dbReference type="RefSeq" id="WP_107203257.1">
    <property type="nucleotide sequence ID" value="NZ_JAKUCO010000061.1"/>
</dbReference>
<dbReference type="Proteomes" id="UP000509548">
    <property type="component" value="Plasmid unnamed"/>
</dbReference>
<sequence length="240" mass="26806">MARPLLKTRSGNSPVEFPFGAFSDAMNPDRKHGPGGRLTRCESKARLRAVVASAKKRFLTVGFRETSLDDIARDAGVAKKTLYCHFGSKEQLFSAILETLGRTWQEQLRHIVTSGGEPVDVLERAALHLLDIGTRDEMTQLYWVLLVETRRFPALSAGLYQERGRLIGIEPLEGYLRAAIENGELEFDDVELATEQFVYLVLGGVRARMLLMGTRRPSAARRQTIAKQAVRIFTAGCLTR</sequence>
<protein>
    <submittedName>
        <fullName evidence="6">TetR family transcriptional regulator</fullName>
    </submittedName>
</protein>
<dbReference type="InterPro" id="IPR039536">
    <property type="entry name" value="TetR_C_Proteobacteria"/>
</dbReference>
<dbReference type="PRINTS" id="PR00455">
    <property type="entry name" value="HTHTETR"/>
</dbReference>
<evidence type="ECO:0000259" key="5">
    <source>
        <dbReference type="PROSITE" id="PS50977"/>
    </source>
</evidence>
<dbReference type="Gene3D" id="1.10.357.10">
    <property type="entry name" value="Tetracycline Repressor, domain 2"/>
    <property type="match status" value="1"/>
</dbReference>
<dbReference type="InterPro" id="IPR050109">
    <property type="entry name" value="HTH-type_TetR-like_transc_reg"/>
</dbReference>
<gene>
    <name evidence="6" type="ORF">A9O66_35725</name>
</gene>
<evidence type="ECO:0000313" key="7">
    <source>
        <dbReference type="Proteomes" id="UP000509548"/>
    </source>
</evidence>
<evidence type="ECO:0000256" key="1">
    <source>
        <dbReference type="ARBA" id="ARBA00023015"/>
    </source>
</evidence>